<dbReference type="EMBL" id="JASUXU010000007">
    <property type="protein sequence ID" value="KAK0325505.1"/>
    <property type="molecule type" value="Genomic_DNA"/>
</dbReference>
<gene>
    <name evidence="1" type="ORF">LTR82_003789</name>
</gene>
<proteinExistence type="predicted"/>
<sequence length="479" mass="53764">MSSKDIYKQAKSSWLGKKVEPGMIPHYLNLLQIREDVSLLHSMPEWKLKLKMRELTKSLVAIQGIPLDVVETSFADVERWTYENRASVISASTSSSVHSIFSLPQSSKRGSLASLFTQYSGDAQVQEVIRFNCSTCYTSCGRSNDLLKHLKDCERADEARYRCHNCRHEAESTIYMDRHCINAKTLDPQHNLGYAEVHVQAKFGFGCPYCLITRQSRLTTSASSPTMHISYGMPEEEKPPHKLHVASACSRASVGTWRSERPKALGRSWGSSNPNASWDDKYAQWLWQCLENGQRDDSHLMGGIDVGTFFSELVRKGHRFETDASAPQPLTDPHDVARLAASVKAGAENLALSMFDFELYENQREAQIHDGNSQSRYLAPLTSAFVPDHKRKRSLSDTACLSPNLNATPAARQRNCDKPLPLLPTLYEEQTSQVHNEAPFMSNAGWVHNGSIYTTNEEIPTTTSPAAFPPYWPPATYPF</sequence>
<accession>A0AAN6JD16</accession>
<name>A0AAN6JD16_9PEZI</name>
<dbReference type="Proteomes" id="UP001168146">
    <property type="component" value="Unassembled WGS sequence"/>
</dbReference>
<protein>
    <submittedName>
        <fullName evidence="1">Uncharacterized protein</fullName>
    </submittedName>
</protein>
<comment type="caution">
    <text evidence="1">The sequence shown here is derived from an EMBL/GenBank/DDBJ whole genome shotgun (WGS) entry which is preliminary data.</text>
</comment>
<reference evidence="1" key="1">
    <citation type="submission" date="2021-12" db="EMBL/GenBank/DDBJ databases">
        <title>Black yeast isolated from Biological Soil Crust.</title>
        <authorList>
            <person name="Kurbessoian T."/>
        </authorList>
    </citation>
    <scope>NUCLEOTIDE SEQUENCE</scope>
    <source>
        <strain evidence="1">CCFEE 5208</strain>
    </source>
</reference>
<evidence type="ECO:0000313" key="1">
    <source>
        <dbReference type="EMBL" id="KAK0325505.1"/>
    </source>
</evidence>
<dbReference type="AlphaFoldDB" id="A0AAN6JD16"/>
<organism evidence="1 2">
    <name type="scientific">Friedmanniomyces endolithicus</name>
    <dbReference type="NCBI Taxonomy" id="329885"/>
    <lineage>
        <taxon>Eukaryota</taxon>
        <taxon>Fungi</taxon>
        <taxon>Dikarya</taxon>
        <taxon>Ascomycota</taxon>
        <taxon>Pezizomycotina</taxon>
        <taxon>Dothideomycetes</taxon>
        <taxon>Dothideomycetidae</taxon>
        <taxon>Mycosphaerellales</taxon>
        <taxon>Teratosphaeriaceae</taxon>
        <taxon>Friedmanniomyces</taxon>
    </lineage>
</organism>
<evidence type="ECO:0000313" key="2">
    <source>
        <dbReference type="Proteomes" id="UP001168146"/>
    </source>
</evidence>